<dbReference type="EMBL" id="CARXXK010001128">
    <property type="protein sequence ID" value="CAI6373817.1"/>
    <property type="molecule type" value="Genomic_DNA"/>
</dbReference>
<accession>A0AAV0Y106</accession>
<dbReference type="InterPro" id="IPR036397">
    <property type="entry name" value="RNaseH_sf"/>
</dbReference>
<keyword evidence="3" id="KW-1185">Reference proteome</keyword>
<dbReference type="AlphaFoldDB" id="A0AAV0Y106"/>
<evidence type="ECO:0000313" key="3">
    <source>
        <dbReference type="Proteomes" id="UP001160148"/>
    </source>
</evidence>
<gene>
    <name evidence="2" type="ORF">MEUPH1_LOCUS27518</name>
</gene>
<evidence type="ECO:0000256" key="1">
    <source>
        <dbReference type="SAM" id="MobiDB-lite"/>
    </source>
</evidence>
<feature type="compositionally biased region" description="Acidic residues" evidence="1">
    <location>
        <begin position="163"/>
        <end position="201"/>
    </location>
</feature>
<protein>
    <recommendedName>
        <fullName evidence="4">Polyprotein</fullName>
    </recommendedName>
</protein>
<comment type="caution">
    <text evidence="2">The sequence shown here is derived from an EMBL/GenBank/DDBJ whole genome shotgun (WGS) entry which is preliminary data.</text>
</comment>
<dbReference type="Gene3D" id="3.30.420.10">
    <property type="entry name" value="Ribonuclease H-like superfamily/Ribonuclease H"/>
    <property type="match status" value="1"/>
</dbReference>
<sequence>MSTADQRRWDTHVKDVERMLNTAVNKTTTKTPYEALHGYLPRYRPSALSTLSRTRNESQPPTEVQAEIRENILRGQAKMKEQYDRRHYEGVRYEVGEVVVMLKQPTAGQPTKLQAKYREKPLQIMKVLPSDTYRVAELGTDGHETFATTAHVSQLKSWRILREDDDEVPPEDGNADESLSDDEVPPEDGNADESLTDDEVQSDTTGMAAKMQPTVDAEPVQRQSTRKRQVPAHLGEYELGRP</sequence>
<dbReference type="Proteomes" id="UP001160148">
    <property type="component" value="Unassembled WGS sequence"/>
</dbReference>
<feature type="region of interest" description="Disordered" evidence="1">
    <location>
        <begin position="161"/>
        <end position="242"/>
    </location>
</feature>
<proteinExistence type="predicted"/>
<evidence type="ECO:0000313" key="2">
    <source>
        <dbReference type="EMBL" id="CAI6373817.1"/>
    </source>
</evidence>
<name>A0AAV0Y106_9HEMI</name>
<evidence type="ECO:0008006" key="4">
    <source>
        <dbReference type="Google" id="ProtNLM"/>
    </source>
</evidence>
<dbReference type="GO" id="GO:0003676">
    <property type="term" value="F:nucleic acid binding"/>
    <property type="evidence" value="ECO:0007669"/>
    <property type="project" value="InterPro"/>
</dbReference>
<reference evidence="2 3" key="1">
    <citation type="submission" date="2023-01" db="EMBL/GenBank/DDBJ databases">
        <authorList>
            <person name="Whitehead M."/>
        </authorList>
    </citation>
    <scope>NUCLEOTIDE SEQUENCE [LARGE SCALE GENOMIC DNA]</scope>
</reference>
<organism evidence="2 3">
    <name type="scientific">Macrosiphum euphorbiae</name>
    <name type="common">potato aphid</name>
    <dbReference type="NCBI Taxonomy" id="13131"/>
    <lineage>
        <taxon>Eukaryota</taxon>
        <taxon>Metazoa</taxon>
        <taxon>Ecdysozoa</taxon>
        <taxon>Arthropoda</taxon>
        <taxon>Hexapoda</taxon>
        <taxon>Insecta</taxon>
        <taxon>Pterygota</taxon>
        <taxon>Neoptera</taxon>
        <taxon>Paraneoptera</taxon>
        <taxon>Hemiptera</taxon>
        <taxon>Sternorrhyncha</taxon>
        <taxon>Aphidomorpha</taxon>
        <taxon>Aphidoidea</taxon>
        <taxon>Aphididae</taxon>
        <taxon>Macrosiphini</taxon>
        <taxon>Macrosiphum</taxon>
    </lineage>
</organism>